<dbReference type="FunFam" id="3.40.50.1970:FF:000003">
    <property type="entry name" value="Alcohol dehydrogenase, iron-containing"/>
    <property type="match status" value="1"/>
</dbReference>
<gene>
    <name evidence="4" type="ORF">NSA47_13590</name>
</gene>
<reference evidence="4" key="1">
    <citation type="submission" date="2022-07" db="EMBL/GenBank/DDBJ databases">
        <title>Enhanced cultured diversity of the mouse gut microbiota enables custom-made synthetic communities.</title>
        <authorList>
            <person name="Afrizal A."/>
        </authorList>
    </citation>
    <scope>NUCLEOTIDE SEQUENCE</scope>
    <source>
        <strain evidence="4">DSM 28593</strain>
    </source>
</reference>
<accession>A0AAE3HG74</accession>
<dbReference type="InterPro" id="IPR056798">
    <property type="entry name" value="ADH_Fe_C"/>
</dbReference>
<dbReference type="InterPro" id="IPR001670">
    <property type="entry name" value="ADH_Fe/GldA"/>
</dbReference>
<feature type="domain" description="Alcohol dehydrogenase iron-type/glycerol dehydrogenase GldA" evidence="2">
    <location>
        <begin position="9"/>
        <end position="177"/>
    </location>
</feature>
<keyword evidence="1" id="KW-0560">Oxidoreductase</keyword>
<organism evidence="4 5">
    <name type="scientific">Irregularibacter muris</name>
    <dbReference type="NCBI Taxonomy" id="1796619"/>
    <lineage>
        <taxon>Bacteria</taxon>
        <taxon>Bacillati</taxon>
        <taxon>Bacillota</taxon>
        <taxon>Clostridia</taxon>
        <taxon>Eubacteriales</taxon>
        <taxon>Eubacteriaceae</taxon>
        <taxon>Irregularibacter</taxon>
    </lineage>
</organism>
<dbReference type="InterPro" id="IPR018211">
    <property type="entry name" value="ADH_Fe_CS"/>
</dbReference>
<proteinExistence type="predicted"/>
<dbReference type="PANTHER" id="PTHR43633">
    <property type="entry name" value="ALCOHOL DEHYDROGENASE YQHD"/>
    <property type="match status" value="1"/>
</dbReference>
<dbReference type="Gene3D" id="3.40.50.1970">
    <property type="match status" value="1"/>
</dbReference>
<dbReference type="InterPro" id="IPR044731">
    <property type="entry name" value="BDH-like"/>
</dbReference>
<dbReference type="RefSeq" id="WP_257532880.1">
    <property type="nucleotide sequence ID" value="NZ_JANKAS010000017.1"/>
</dbReference>
<dbReference type="Gene3D" id="1.20.1090.10">
    <property type="entry name" value="Dehydroquinate synthase-like - alpha domain"/>
    <property type="match status" value="1"/>
</dbReference>
<keyword evidence="5" id="KW-1185">Reference proteome</keyword>
<name>A0AAE3HG74_9FIRM</name>
<dbReference type="PANTHER" id="PTHR43633:SF1">
    <property type="entry name" value="ALCOHOL DEHYDROGENASE YQHD"/>
    <property type="match status" value="1"/>
</dbReference>
<dbReference type="AlphaFoldDB" id="A0AAE3HG74"/>
<dbReference type="Proteomes" id="UP001205748">
    <property type="component" value="Unassembled WGS sequence"/>
</dbReference>
<dbReference type="GO" id="GO:0005829">
    <property type="term" value="C:cytosol"/>
    <property type="evidence" value="ECO:0007669"/>
    <property type="project" value="TreeGrafter"/>
</dbReference>
<dbReference type="EMBL" id="JANKAS010000017">
    <property type="protein sequence ID" value="MCR1899997.1"/>
    <property type="molecule type" value="Genomic_DNA"/>
</dbReference>
<comment type="caution">
    <text evidence="4">The sequence shown here is derived from an EMBL/GenBank/DDBJ whole genome shotgun (WGS) entry which is preliminary data.</text>
</comment>
<evidence type="ECO:0000259" key="3">
    <source>
        <dbReference type="Pfam" id="PF25137"/>
    </source>
</evidence>
<dbReference type="GO" id="GO:0008106">
    <property type="term" value="F:alcohol dehydrogenase (NADP+) activity"/>
    <property type="evidence" value="ECO:0007669"/>
    <property type="project" value="TreeGrafter"/>
</dbReference>
<feature type="domain" description="Fe-containing alcohol dehydrogenase-like C-terminal" evidence="3">
    <location>
        <begin position="188"/>
        <end position="384"/>
    </location>
</feature>
<dbReference type="GO" id="GO:1990362">
    <property type="term" value="F:butanol dehydrogenase (NAD+) activity"/>
    <property type="evidence" value="ECO:0007669"/>
    <property type="project" value="InterPro"/>
</dbReference>
<evidence type="ECO:0000259" key="2">
    <source>
        <dbReference type="Pfam" id="PF00465"/>
    </source>
</evidence>
<evidence type="ECO:0000313" key="4">
    <source>
        <dbReference type="EMBL" id="MCR1899997.1"/>
    </source>
</evidence>
<dbReference type="GO" id="GO:1990002">
    <property type="term" value="F:methylglyoxal reductase (NADPH) (acetol producing) activity"/>
    <property type="evidence" value="ECO:0007669"/>
    <property type="project" value="TreeGrafter"/>
</dbReference>
<dbReference type="SUPFAM" id="SSF56796">
    <property type="entry name" value="Dehydroquinate synthase-like"/>
    <property type="match status" value="1"/>
</dbReference>
<dbReference type="CDD" id="cd08187">
    <property type="entry name" value="BDH"/>
    <property type="match status" value="1"/>
</dbReference>
<dbReference type="PROSITE" id="PS00060">
    <property type="entry name" value="ADH_IRON_2"/>
    <property type="match status" value="1"/>
</dbReference>
<dbReference type="Pfam" id="PF00465">
    <property type="entry name" value="Fe-ADH"/>
    <property type="match status" value="1"/>
</dbReference>
<dbReference type="GO" id="GO:0046872">
    <property type="term" value="F:metal ion binding"/>
    <property type="evidence" value="ECO:0007669"/>
    <property type="project" value="InterPro"/>
</dbReference>
<sequence length="388" mass="43301">MQNFTFQSPTKFIFGKETELKVGKEVKHHGKKILLHYGGGSIKKSGLYDRVVKALKDENIDFVELSGVQPNPRLSLVKEGIELCRREKVDFILAVGGGSVIDSAKAIAVGVHYDGDVWDFFEGKSKIGTIIPIGVVLTLPATGSEASSGTVITNEEGWYKKSCGHNLMRPRFAIMNPELTYSLPPYQTASGVADIMAHVMERYFTNEKNVDFTDRLCEATLKSMIKNLPIALKNPRDYAARAEIMWAGTIAHNGLLGTGREEDWASHNIEHELSGIYDVTHGAGLAVIFPAWIKYVYKNNMSIFAQFASRVWEVEPDFDHLEVTIETAIEKMKDFFRAAGLPVTLEELNIPDDRLEEMAEKCTENGPVGSLVKLYKEDVLNIYHLAKK</sequence>
<evidence type="ECO:0000256" key="1">
    <source>
        <dbReference type="ARBA" id="ARBA00023002"/>
    </source>
</evidence>
<evidence type="ECO:0000313" key="5">
    <source>
        <dbReference type="Proteomes" id="UP001205748"/>
    </source>
</evidence>
<dbReference type="Pfam" id="PF25137">
    <property type="entry name" value="ADH_Fe_C"/>
    <property type="match status" value="1"/>
</dbReference>
<protein>
    <submittedName>
        <fullName evidence="4">Iron-containing alcohol dehydrogenase</fullName>
    </submittedName>
</protein>